<sequence length="261" mass="27390">MTGSIWDRAATHYERTGVEFFGPLGRELVARAGLRDGDRVLDVGTGRGDVLIPAAAAVGPSGQVVGVDLSPTMVGLTADDLRERGIAQASVRVGDAAAPGFAPASFDAVLGGFMLFLVPDAGMALRAYRRLLVSGGRLAVSTYGLPDPHAKDARARLRRRAGLGPDRPDVFDDAAALAALVRGTGFDDVAVEDVAVPITFRDVRQWWAWAWSVGYRGALERIAPADLPAARDDVADALAGARRPDGSLLITTGIRFTTGTA</sequence>
<gene>
    <name evidence="2" type="ORF">E1269_04820</name>
</gene>
<dbReference type="GO" id="GO:0032259">
    <property type="term" value="P:methylation"/>
    <property type="evidence" value="ECO:0007669"/>
    <property type="project" value="UniProtKB-KW"/>
</dbReference>
<name>A0A4R5DJC5_9ACTN</name>
<keyword evidence="2" id="KW-0808">Transferase</keyword>
<reference evidence="2 3" key="1">
    <citation type="submission" date="2019-03" db="EMBL/GenBank/DDBJ databases">
        <title>Draft genome sequences of novel Actinobacteria.</title>
        <authorList>
            <person name="Sahin N."/>
            <person name="Ay H."/>
            <person name="Saygin H."/>
        </authorList>
    </citation>
    <scope>NUCLEOTIDE SEQUENCE [LARGE SCALE GENOMIC DNA]</scope>
    <source>
        <strain evidence="2 3">5K138</strain>
    </source>
</reference>
<dbReference type="OrthoDB" id="9777638at2"/>
<feature type="domain" description="Methyltransferase" evidence="1">
    <location>
        <begin position="40"/>
        <end position="136"/>
    </location>
</feature>
<dbReference type="GO" id="GO:0008168">
    <property type="term" value="F:methyltransferase activity"/>
    <property type="evidence" value="ECO:0007669"/>
    <property type="project" value="UniProtKB-KW"/>
</dbReference>
<dbReference type="CDD" id="cd02440">
    <property type="entry name" value="AdoMet_MTases"/>
    <property type="match status" value="1"/>
</dbReference>
<protein>
    <submittedName>
        <fullName evidence="2">Methyltransferase domain-containing protein</fullName>
    </submittedName>
</protein>
<dbReference type="Pfam" id="PF13649">
    <property type="entry name" value="Methyltransf_25"/>
    <property type="match status" value="1"/>
</dbReference>
<keyword evidence="3" id="KW-1185">Reference proteome</keyword>
<dbReference type="EMBL" id="SMKZ01000004">
    <property type="protein sequence ID" value="TDE14069.1"/>
    <property type="molecule type" value="Genomic_DNA"/>
</dbReference>
<dbReference type="RefSeq" id="WP_131891929.1">
    <property type="nucleotide sequence ID" value="NZ_SMKZ01000004.1"/>
</dbReference>
<keyword evidence="2" id="KW-0489">Methyltransferase</keyword>
<dbReference type="PANTHER" id="PTHR43591:SF24">
    <property type="entry name" value="2-METHOXY-6-POLYPRENYL-1,4-BENZOQUINOL METHYLASE, MITOCHONDRIAL"/>
    <property type="match status" value="1"/>
</dbReference>
<evidence type="ECO:0000313" key="3">
    <source>
        <dbReference type="Proteomes" id="UP000294739"/>
    </source>
</evidence>
<dbReference type="Proteomes" id="UP000294739">
    <property type="component" value="Unassembled WGS sequence"/>
</dbReference>
<proteinExistence type="predicted"/>
<dbReference type="InterPro" id="IPR029063">
    <property type="entry name" value="SAM-dependent_MTases_sf"/>
</dbReference>
<evidence type="ECO:0000259" key="1">
    <source>
        <dbReference type="Pfam" id="PF13649"/>
    </source>
</evidence>
<accession>A0A4R5DJC5</accession>
<evidence type="ECO:0000313" key="2">
    <source>
        <dbReference type="EMBL" id="TDE14069.1"/>
    </source>
</evidence>
<dbReference type="PANTHER" id="PTHR43591">
    <property type="entry name" value="METHYLTRANSFERASE"/>
    <property type="match status" value="1"/>
</dbReference>
<dbReference type="InParanoid" id="A0A4R5DJC5"/>
<comment type="caution">
    <text evidence="2">The sequence shown here is derived from an EMBL/GenBank/DDBJ whole genome shotgun (WGS) entry which is preliminary data.</text>
</comment>
<dbReference type="Gene3D" id="3.40.50.150">
    <property type="entry name" value="Vaccinia Virus protein VP39"/>
    <property type="match status" value="1"/>
</dbReference>
<dbReference type="AlphaFoldDB" id="A0A4R5DJC5"/>
<dbReference type="SUPFAM" id="SSF53335">
    <property type="entry name" value="S-adenosyl-L-methionine-dependent methyltransferases"/>
    <property type="match status" value="1"/>
</dbReference>
<organism evidence="2 3">
    <name type="scientific">Jiangella asiatica</name>
    <dbReference type="NCBI Taxonomy" id="2530372"/>
    <lineage>
        <taxon>Bacteria</taxon>
        <taxon>Bacillati</taxon>
        <taxon>Actinomycetota</taxon>
        <taxon>Actinomycetes</taxon>
        <taxon>Jiangellales</taxon>
        <taxon>Jiangellaceae</taxon>
        <taxon>Jiangella</taxon>
    </lineage>
</organism>
<dbReference type="InterPro" id="IPR041698">
    <property type="entry name" value="Methyltransf_25"/>
</dbReference>